<accession>G9ELF0</accession>
<keyword evidence="1" id="KW-1133">Transmembrane helix</keyword>
<proteinExistence type="predicted"/>
<evidence type="ECO:0000313" key="2">
    <source>
        <dbReference type="EMBL" id="EHL31785.1"/>
    </source>
</evidence>
<protein>
    <submittedName>
        <fullName evidence="2">Uncharacterized protein</fullName>
    </submittedName>
</protein>
<evidence type="ECO:0000256" key="1">
    <source>
        <dbReference type="SAM" id="Phobius"/>
    </source>
</evidence>
<keyword evidence="1" id="KW-0472">Membrane</keyword>
<dbReference type="STRING" id="658187.LDG_5948"/>
<feature type="transmembrane region" description="Helical" evidence="1">
    <location>
        <begin position="53"/>
        <end position="76"/>
    </location>
</feature>
<dbReference type="Proteomes" id="UP000002770">
    <property type="component" value="Unassembled WGS sequence"/>
</dbReference>
<keyword evidence="1" id="KW-0812">Transmembrane</keyword>
<keyword evidence="3" id="KW-1185">Reference proteome</keyword>
<gene>
    <name evidence="2" type="ORF">LDG_5948</name>
</gene>
<dbReference type="EMBL" id="JH413808">
    <property type="protein sequence ID" value="EHL31785.1"/>
    <property type="molecule type" value="Genomic_DNA"/>
</dbReference>
<dbReference type="InParanoid" id="G9ELF0"/>
<evidence type="ECO:0000313" key="3">
    <source>
        <dbReference type="Proteomes" id="UP000002770"/>
    </source>
</evidence>
<organism evidence="2 3">
    <name type="scientific">Legionella drancourtii LLAP12</name>
    <dbReference type="NCBI Taxonomy" id="658187"/>
    <lineage>
        <taxon>Bacteria</taxon>
        <taxon>Pseudomonadati</taxon>
        <taxon>Pseudomonadota</taxon>
        <taxon>Gammaproteobacteria</taxon>
        <taxon>Legionellales</taxon>
        <taxon>Legionellaceae</taxon>
        <taxon>Legionella</taxon>
    </lineage>
</organism>
<dbReference type="HOGENOM" id="CLU_1822925_0_0_6"/>
<dbReference type="AlphaFoldDB" id="G9ELF0"/>
<reference evidence="2 3" key="1">
    <citation type="journal article" date="2011" name="BMC Genomics">
        <title>Insight into cross-talk between intra-amoebal pathogens.</title>
        <authorList>
            <person name="Gimenez G."/>
            <person name="Bertelli C."/>
            <person name="Moliner C."/>
            <person name="Robert C."/>
            <person name="Raoult D."/>
            <person name="Fournier P.E."/>
            <person name="Greub G."/>
        </authorList>
    </citation>
    <scope>NUCLEOTIDE SEQUENCE [LARGE SCALE GENOMIC DNA]</scope>
    <source>
        <strain evidence="2 3">LLAP12</strain>
    </source>
</reference>
<feature type="transmembrane region" description="Helical" evidence="1">
    <location>
        <begin position="116"/>
        <end position="139"/>
    </location>
</feature>
<dbReference type="RefSeq" id="WP_006869896.1">
    <property type="nucleotide sequence ID" value="NZ_JH413808.1"/>
</dbReference>
<feature type="transmembrane region" description="Helical" evidence="1">
    <location>
        <begin position="25"/>
        <end position="46"/>
    </location>
</feature>
<sequence>MKNLKIEEVESHISQCYAESSNYTAILSSICRQIAFAEGALFWFLYSELKVSLNYLAIGFLILLLYFFLDLIQYLIGHYMYQNKAKDWENDLKNGVLLKKNYEFETDFLYWIDRVLILKLVGLFFASFLLFIGFILGLFHC</sequence>
<name>G9ELF0_9GAMM</name>